<evidence type="ECO:0000313" key="2">
    <source>
        <dbReference type="EMBL" id="GKT31265.1"/>
    </source>
</evidence>
<sequence>MCSSEFDDDAFVPRTTSSSTSYSTPMSVSKQSHLTSEFGSQVIIIDEDDDEDEGLEMECDMRHIDDERAARKGIKRAAMDVKEGDFKDFDYY</sequence>
<dbReference type="EMBL" id="BQXS01001980">
    <property type="protein sequence ID" value="GKT31265.1"/>
    <property type="molecule type" value="Genomic_DNA"/>
</dbReference>
<proteinExistence type="predicted"/>
<comment type="caution">
    <text evidence="2">The sequence shown here is derived from an EMBL/GenBank/DDBJ whole genome shotgun (WGS) entry which is preliminary data.</text>
</comment>
<dbReference type="Proteomes" id="UP001057375">
    <property type="component" value="Unassembled WGS sequence"/>
</dbReference>
<feature type="compositionally biased region" description="Acidic residues" evidence="1">
    <location>
        <begin position="1"/>
        <end position="10"/>
    </location>
</feature>
<evidence type="ECO:0000313" key="3">
    <source>
        <dbReference type="Proteomes" id="UP001057375"/>
    </source>
</evidence>
<accession>A0ABQ5KFF0</accession>
<name>A0ABQ5KFF0_9EUKA</name>
<keyword evidence="3" id="KW-1185">Reference proteome</keyword>
<evidence type="ECO:0000256" key="1">
    <source>
        <dbReference type="SAM" id="MobiDB-lite"/>
    </source>
</evidence>
<reference evidence="2" key="1">
    <citation type="submission" date="2022-03" db="EMBL/GenBank/DDBJ databases">
        <title>Draft genome sequence of Aduncisulcus paluster, a free-living microaerophilic Fornicata.</title>
        <authorList>
            <person name="Yuyama I."/>
            <person name="Kume K."/>
            <person name="Tamura T."/>
            <person name="Inagaki Y."/>
            <person name="Hashimoto T."/>
        </authorList>
    </citation>
    <scope>NUCLEOTIDE SEQUENCE</scope>
    <source>
        <strain evidence="2">NY0171</strain>
    </source>
</reference>
<feature type="compositionally biased region" description="Low complexity" evidence="1">
    <location>
        <begin position="15"/>
        <end position="29"/>
    </location>
</feature>
<organism evidence="2 3">
    <name type="scientific">Aduncisulcus paluster</name>
    <dbReference type="NCBI Taxonomy" id="2918883"/>
    <lineage>
        <taxon>Eukaryota</taxon>
        <taxon>Metamonada</taxon>
        <taxon>Carpediemonas-like organisms</taxon>
        <taxon>Aduncisulcus</taxon>
    </lineage>
</organism>
<protein>
    <submittedName>
        <fullName evidence="2">Uncharacterized protein</fullName>
    </submittedName>
</protein>
<gene>
    <name evidence="2" type="ORF">ADUPG1_001932</name>
</gene>
<feature type="region of interest" description="Disordered" evidence="1">
    <location>
        <begin position="1"/>
        <end position="34"/>
    </location>
</feature>